<proteinExistence type="predicted"/>
<feature type="compositionally biased region" description="Basic and acidic residues" evidence="1">
    <location>
        <begin position="353"/>
        <end position="362"/>
    </location>
</feature>
<name>A0ABN9T8D5_9DINO</name>
<evidence type="ECO:0008006" key="4">
    <source>
        <dbReference type="Google" id="ProtNLM"/>
    </source>
</evidence>
<dbReference type="EMBL" id="CAUYUJ010014410">
    <property type="protein sequence ID" value="CAK0840907.1"/>
    <property type="molecule type" value="Genomic_DNA"/>
</dbReference>
<sequence length="379" mass="41992">MDDTTSHFVGSADADASDLQTAARDFSECVFALGLRVEPSKSGVIFNRGRFQKRFADKARSLGLLPRKCIRNLGHDLVGPRIRREQADSRISALQARRRRLRILQKGAGRKVAHLWSTGLSPSVLHGAWVSGVDDGRLRLLRNSAAVLAGWSTGGGVTTYLASQANARYDPIFEASVPLVLRYAAWLWDNRVPPARLQRAWLALEADMLERPSWFLAKGPIAATWLSLRLLGWDMVSSTQIRSDIGTVFSLLQVCPEDLRHHLFLGIQRWQGARVAQHVHLPLSDGRSWMRGLRLGLRDLPARQLGAIQTLWSGRYVTPERRMALEGVGDPKCRACGAAEGTYGHPARRPACRARDLRRDAGDEAAAGRPRSRGELGVH</sequence>
<protein>
    <recommendedName>
        <fullName evidence="4">Reverse transcriptase domain-containing protein</fullName>
    </recommendedName>
</protein>
<reference evidence="2" key="1">
    <citation type="submission" date="2023-10" db="EMBL/GenBank/DDBJ databases">
        <authorList>
            <person name="Chen Y."/>
            <person name="Shah S."/>
            <person name="Dougan E. K."/>
            <person name="Thang M."/>
            <person name="Chan C."/>
        </authorList>
    </citation>
    <scope>NUCLEOTIDE SEQUENCE [LARGE SCALE GENOMIC DNA]</scope>
</reference>
<dbReference type="Proteomes" id="UP001189429">
    <property type="component" value="Unassembled WGS sequence"/>
</dbReference>
<evidence type="ECO:0000313" key="3">
    <source>
        <dbReference type="Proteomes" id="UP001189429"/>
    </source>
</evidence>
<feature type="region of interest" description="Disordered" evidence="1">
    <location>
        <begin position="352"/>
        <end position="379"/>
    </location>
</feature>
<evidence type="ECO:0000313" key="2">
    <source>
        <dbReference type="EMBL" id="CAK0840907.1"/>
    </source>
</evidence>
<comment type="caution">
    <text evidence="2">The sequence shown here is derived from an EMBL/GenBank/DDBJ whole genome shotgun (WGS) entry which is preliminary data.</text>
</comment>
<accession>A0ABN9T8D5</accession>
<keyword evidence="3" id="KW-1185">Reference proteome</keyword>
<organism evidence="2 3">
    <name type="scientific">Prorocentrum cordatum</name>
    <dbReference type="NCBI Taxonomy" id="2364126"/>
    <lineage>
        <taxon>Eukaryota</taxon>
        <taxon>Sar</taxon>
        <taxon>Alveolata</taxon>
        <taxon>Dinophyceae</taxon>
        <taxon>Prorocentrales</taxon>
        <taxon>Prorocentraceae</taxon>
        <taxon>Prorocentrum</taxon>
    </lineage>
</organism>
<evidence type="ECO:0000256" key="1">
    <source>
        <dbReference type="SAM" id="MobiDB-lite"/>
    </source>
</evidence>
<gene>
    <name evidence="2" type="ORF">PCOR1329_LOCUS36237</name>
</gene>